<sequence length="55" mass="6343">MLSFSKESGMFNIVVILFEDQGPVFVETPLFILCLFFLLDKVNKYADTGYREVSM</sequence>
<organism evidence="1 2">
    <name type="scientific">Aneurinibacillus thermoaerophilus</name>
    <dbReference type="NCBI Taxonomy" id="143495"/>
    <lineage>
        <taxon>Bacteria</taxon>
        <taxon>Bacillati</taxon>
        <taxon>Bacillota</taxon>
        <taxon>Bacilli</taxon>
        <taxon>Bacillales</taxon>
        <taxon>Paenibacillaceae</taxon>
        <taxon>Aneurinibacillus group</taxon>
        <taxon>Aneurinibacillus</taxon>
    </lineage>
</organism>
<reference evidence="1 2" key="1">
    <citation type="submission" date="2016-10" db="EMBL/GenBank/DDBJ databases">
        <authorList>
            <person name="de Groot N.N."/>
        </authorList>
    </citation>
    <scope>NUCLEOTIDE SEQUENCE [LARGE SCALE GENOMIC DNA]</scope>
    <source>
        <strain evidence="1 2">L 420-91</strain>
    </source>
</reference>
<protein>
    <submittedName>
        <fullName evidence="1">Uncharacterized protein</fullName>
    </submittedName>
</protein>
<dbReference type="EMBL" id="FNDE01000019">
    <property type="protein sequence ID" value="SDH30887.1"/>
    <property type="molecule type" value="Genomic_DNA"/>
</dbReference>
<proteinExistence type="predicted"/>
<evidence type="ECO:0000313" key="2">
    <source>
        <dbReference type="Proteomes" id="UP000198956"/>
    </source>
</evidence>
<evidence type="ECO:0000313" key="1">
    <source>
        <dbReference type="EMBL" id="SDH30887.1"/>
    </source>
</evidence>
<dbReference type="AlphaFoldDB" id="A0A1G8BCC2"/>
<gene>
    <name evidence="1" type="ORF">SAMN04489735_10193</name>
</gene>
<name>A0A1G8BCC2_ANETH</name>
<accession>A0A1G8BCC2</accession>
<dbReference type="Proteomes" id="UP000198956">
    <property type="component" value="Unassembled WGS sequence"/>
</dbReference>